<name>A0ABU1Q8F0_9BACL</name>
<reference evidence="4 5" key="1">
    <citation type="submission" date="2023-07" db="EMBL/GenBank/DDBJ databases">
        <title>Sorghum-associated microbial communities from plants grown in Nebraska, USA.</title>
        <authorList>
            <person name="Schachtman D."/>
        </authorList>
    </citation>
    <scope>NUCLEOTIDE SEQUENCE [LARGE SCALE GENOMIC DNA]</scope>
    <source>
        <strain evidence="4 5">BE143</strain>
    </source>
</reference>
<organism evidence="4 5">
    <name type="scientific">Paenibacillus peoriae</name>
    <dbReference type="NCBI Taxonomy" id="59893"/>
    <lineage>
        <taxon>Bacteria</taxon>
        <taxon>Bacillati</taxon>
        <taxon>Bacillota</taxon>
        <taxon>Bacilli</taxon>
        <taxon>Bacillales</taxon>
        <taxon>Paenibacillaceae</taxon>
        <taxon>Paenibacillus</taxon>
    </lineage>
</organism>
<dbReference type="Gene3D" id="2.40.110.10">
    <property type="entry name" value="Butyryl-CoA Dehydrogenase, subunit A, domain 2"/>
    <property type="match status" value="1"/>
</dbReference>
<evidence type="ECO:0000313" key="5">
    <source>
        <dbReference type="Proteomes" id="UP001266807"/>
    </source>
</evidence>
<dbReference type="InterPro" id="IPR036250">
    <property type="entry name" value="AcylCo_DH-like_C"/>
</dbReference>
<dbReference type="RefSeq" id="WP_068938396.1">
    <property type="nucleotide sequence ID" value="NZ_JAVDUG010000001.1"/>
</dbReference>
<evidence type="ECO:0000256" key="1">
    <source>
        <dbReference type="ARBA" id="ARBA00023002"/>
    </source>
</evidence>
<dbReference type="PANTHER" id="PTHR43884">
    <property type="entry name" value="ACYL-COA DEHYDROGENASE"/>
    <property type="match status" value="1"/>
</dbReference>
<dbReference type="PIRSF" id="PIRSF016578">
    <property type="entry name" value="HsaA"/>
    <property type="match status" value="1"/>
</dbReference>
<dbReference type="InterPro" id="IPR013107">
    <property type="entry name" value="Acyl-CoA_DH_C"/>
</dbReference>
<dbReference type="Gene3D" id="1.20.140.10">
    <property type="entry name" value="Butyryl-CoA Dehydrogenase, subunit A, domain 3"/>
    <property type="match status" value="1"/>
</dbReference>
<evidence type="ECO:0000259" key="3">
    <source>
        <dbReference type="Pfam" id="PF08028"/>
    </source>
</evidence>
<dbReference type="InterPro" id="IPR046373">
    <property type="entry name" value="Acyl-CoA_Oxase/DH_mid-dom_sf"/>
</dbReference>
<feature type="domain" description="Acyl-CoA dehydrogenase C-terminal" evidence="3">
    <location>
        <begin position="255"/>
        <end position="381"/>
    </location>
</feature>
<dbReference type="Proteomes" id="UP001266807">
    <property type="component" value="Unassembled WGS sequence"/>
</dbReference>
<dbReference type="SUPFAM" id="SSF56645">
    <property type="entry name" value="Acyl-CoA dehydrogenase NM domain-like"/>
    <property type="match status" value="1"/>
</dbReference>
<dbReference type="EMBL" id="JAVDUG010000001">
    <property type="protein sequence ID" value="MDR6775899.1"/>
    <property type="molecule type" value="Genomic_DNA"/>
</dbReference>
<comment type="caution">
    <text evidence="4">The sequence shown here is derived from an EMBL/GenBank/DDBJ whole genome shotgun (WGS) entry which is preliminary data.</text>
</comment>
<dbReference type="Gene3D" id="1.10.540.10">
    <property type="entry name" value="Acyl-CoA dehydrogenase/oxidase, N-terminal domain"/>
    <property type="match status" value="1"/>
</dbReference>
<dbReference type="InterPro" id="IPR037069">
    <property type="entry name" value="AcylCoA_DH/ox_N_sf"/>
</dbReference>
<dbReference type="Pfam" id="PF02771">
    <property type="entry name" value="Acyl-CoA_dh_N"/>
    <property type="match status" value="1"/>
</dbReference>
<gene>
    <name evidence="4" type="ORF">J2W98_000146</name>
</gene>
<protein>
    <submittedName>
        <fullName evidence="4">Alkylation response protein AidB-like acyl-CoA dehydrogenase</fullName>
    </submittedName>
</protein>
<keyword evidence="1" id="KW-0560">Oxidoreductase</keyword>
<dbReference type="InterPro" id="IPR013786">
    <property type="entry name" value="AcylCoA_DH/ox_N"/>
</dbReference>
<feature type="domain" description="Acyl-CoA dehydrogenase/oxidase N-terminal" evidence="2">
    <location>
        <begin position="13"/>
        <end position="92"/>
    </location>
</feature>
<dbReference type="InterPro" id="IPR009100">
    <property type="entry name" value="AcylCoA_DH/oxidase_NM_dom_sf"/>
</dbReference>
<dbReference type="SUPFAM" id="SSF47203">
    <property type="entry name" value="Acyl-CoA dehydrogenase C-terminal domain-like"/>
    <property type="match status" value="1"/>
</dbReference>
<keyword evidence="5" id="KW-1185">Reference proteome</keyword>
<accession>A0ABU1Q8F0</accession>
<sequence length="420" mass="46764">MSNLSKVISLTNEEQKLLQNATELVPFLKEYGTEIDKNMHIPEEVIEKLSSAGLFKLRTPKKYGGFEVSIRAMIEIVSEVAKGNGSVGWVIQNLNGNNYSASQLLLSNVVSKIFNQVNEVRFCSVLQAIKTVVRKVEGGYLVEYGRWAFGSGSKHATHALLNLKDASGMQQDPKMQLAVVPMDEIKIIDDWHTMSLKGSASNSLEMNDVFISDEFVAYEDAEQVDESMLQHLKGEDRFKPYLFLITSLTTGISTILGLARGALEHFVEKAPHKGIAMTIHKSQAEIGHIQYKVGLAAMKIESAHLHIHRSVEILETYEKNCELLDQQNFARVQTDIGYAAMLCWEAVEMLVVESGGSVILDSNRLSQIFRDIRGGANHAFTTASTCMELYGRVLLGLEPQHIVTLSSTHVIRDTHKKELV</sequence>
<dbReference type="Pfam" id="PF08028">
    <property type="entry name" value="Acyl-CoA_dh_2"/>
    <property type="match status" value="1"/>
</dbReference>
<dbReference type="PANTHER" id="PTHR43884:SF12">
    <property type="entry name" value="ISOVALERYL-COA DEHYDROGENASE, MITOCHONDRIAL-RELATED"/>
    <property type="match status" value="1"/>
</dbReference>
<evidence type="ECO:0000259" key="2">
    <source>
        <dbReference type="Pfam" id="PF02771"/>
    </source>
</evidence>
<proteinExistence type="predicted"/>
<evidence type="ECO:0000313" key="4">
    <source>
        <dbReference type="EMBL" id="MDR6775899.1"/>
    </source>
</evidence>